<protein>
    <submittedName>
        <fullName evidence="3">Restriction endonuclease</fullName>
    </submittedName>
</protein>
<sequence length="312" mass="34425">MQKPLSKSQTLAAKVMFAALELLLERKAQMKASQILDTIEDRLALDDWAREVIESNGLPRWRMYAHFFSVDAVKAGFLVKERGLWGLTDAGVQALAQGEQGYFLLAQQGYRRWKARQLANAVETKQGKTVDAGGAEEAEPAPPEARLADIQREVEGALTAEILERIAACSPAYFERLVVQLMIKMGYGGSREEAGRAVGRSGDGGIDGVINEDRLGLDAIYLQAKRWANVVGRPDIQQFVGALAGQRASKGVFITTSRFTQEARDYAAHSNYKVVLIDGERLADLMIEHDLGVSVAATYQLKRIDSDFFTEE</sequence>
<dbReference type="Pfam" id="PF14338">
    <property type="entry name" value="Mrr_N"/>
    <property type="match status" value="1"/>
</dbReference>
<dbReference type="PANTHER" id="PTHR30015:SF7">
    <property type="entry name" value="TYPE IV METHYL-DIRECTED RESTRICTION ENZYME ECOKMRR"/>
    <property type="match status" value="1"/>
</dbReference>
<organism evidence="3 4">
    <name type="scientific">Pulveribacter suum</name>
    <dbReference type="NCBI Taxonomy" id="2116657"/>
    <lineage>
        <taxon>Bacteria</taxon>
        <taxon>Pseudomonadati</taxon>
        <taxon>Pseudomonadota</taxon>
        <taxon>Betaproteobacteria</taxon>
        <taxon>Burkholderiales</taxon>
        <taxon>Comamonadaceae</taxon>
        <taxon>Pulveribacter</taxon>
    </lineage>
</organism>
<feature type="domain" description="Restriction system protein Mrr-like N-terminal" evidence="2">
    <location>
        <begin position="14"/>
        <end position="96"/>
    </location>
</feature>
<keyword evidence="3" id="KW-0378">Hydrolase</keyword>
<dbReference type="InterPro" id="IPR007560">
    <property type="entry name" value="Restrct_endonuc_IV_Mrr"/>
</dbReference>
<feature type="domain" description="Restriction endonuclease type IV Mrr" evidence="1">
    <location>
        <begin position="167"/>
        <end position="286"/>
    </location>
</feature>
<dbReference type="PANTHER" id="PTHR30015">
    <property type="entry name" value="MRR RESTRICTION SYSTEM PROTEIN"/>
    <property type="match status" value="1"/>
</dbReference>
<evidence type="ECO:0000259" key="2">
    <source>
        <dbReference type="Pfam" id="PF14338"/>
    </source>
</evidence>
<dbReference type="KEGG" id="melm:C7H73_13650"/>
<dbReference type="GO" id="GO:0015666">
    <property type="term" value="F:restriction endodeoxyribonuclease activity"/>
    <property type="evidence" value="ECO:0007669"/>
    <property type="project" value="TreeGrafter"/>
</dbReference>
<name>A0A2P1NNG2_9BURK</name>
<accession>A0A2P1NNG2</accession>
<dbReference type="InterPro" id="IPR011335">
    <property type="entry name" value="Restrct_endonuc-II-like"/>
</dbReference>
<dbReference type="GO" id="GO:0003677">
    <property type="term" value="F:DNA binding"/>
    <property type="evidence" value="ECO:0007669"/>
    <property type="project" value="InterPro"/>
</dbReference>
<keyword evidence="3" id="KW-0540">Nuclease</keyword>
<dbReference type="InterPro" id="IPR011856">
    <property type="entry name" value="tRNA_endonuc-like_dom_sf"/>
</dbReference>
<dbReference type="SUPFAM" id="SSF52980">
    <property type="entry name" value="Restriction endonuclease-like"/>
    <property type="match status" value="1"/>
</dbReference>
<dbReference type="GO" id="GO:0009307">
    <property type="term" value="P:DNA restriction-modification system"/>
    <property type="evidence" value="ECO:0007669"/>
    <property type="project" value="InterPro"/>
</dbReference>
<evidence type="ECO:0000313" key="3">
    <source>
        <dbReference type="EMBL" id="AVP58604.1"/>
    </source>
</evidence>
<evidence type="ECO:0000259" key="1">
    <source>
        <dbReference type="Pfam" id="PF04471"/>
    </source>
</evidence>
<dbReference type="RefSeq" id="WP_106847152.1">
    <property type="nucleotide sequence ID" value="NZ_CP027792.1"/>
</dbReference>
<dbReference type="Pfam" id="PF04471">
    <property type="entry name" value="Mrr_cat"/>
    <property type="match status" value="1"/>
</dbReference>
<dbReference type="EMBL" id="CP027792">
    <property type="protein sequence ID" value="AVP58604.1"/>
    <property type="molecule type" value="Genomic_DNA"/>
</dbReference>
<dbReference type="Gene3D" id="3.40.1350.10">
    <property type="match status" value="1"/>
</dbReference>
<dbReference type="InterPro" id="IPR052906">
    <property type="entry name" value="Type_IV_Methyl-Rstrct_Enzyme"/>
</dbReference>
<dbReference type="OrthoDB" id="9781481at2"/>
<dbReference type="Proteomes" id="UP000241829">
    <property type="component" value="Chromosome"/>
</dbReference>
<dbReference type="AlphaFoldDB" id="A0A2P1NNG2"/>
<evidence type="ECO:0000313" key="4">
    <source>
        <dbReference type="Proteomes" id="UP000241829"/>
    </source>
</evidence>
<proteinExistence type="predicted"/>
<keyword evidence="4" id="KW-1185">Reference proteome</keyword>
<keyword evidence="3" id="KW-0255">Endonuclease</keyword>
<reference evidence="4" key="1">
    <citation type="submission" date="2018-03" db="EMBL/GenBank/DDBJ databases">
        <title>Genome sequencing of Melaminivora sp. strain SC2-7.</title>
        <authorList>
            <person name="Kim S.-J."/>
            <person name="Heo J."/>
            <person name="Ahn J.-H."/>
            <person name="Kwon S.-W."/>
        </authorList>
    </citation>
    <scope>NUCLEOTIDE SEQUENCE [LARGE SCALE GENOMIC DNA]</scope>
    <source>
        <strain evidence="4">SC2-7</strain>
    </source>
</reference>
<gene>
    <name evidence="3" type="ORF">C7H73_13650</name>
</gene>
<dbReference type="InterPro" id="IPR025745">
    <property type="entry name" value="Mrr-like_N_dom"/>
</dbReference>